<dbReference type="OrthoDB" id="10033446at2759"/>
<protein>
    <submittedName>
        <fullName evidence="7">G-coupled receptor-like protein</fullName>
    </submittedName>
</protein>
<proteinExistence type="predicted"/>
<reference evidence="7 8" key="1">
    <citation type="journal article" date="2018" name="Sci. Rep.">
        <title>Genomic signatures of local adaptation to the degree of environmental predictability in rotifers.</title>
        <authorList>
            <person name="Franch-Gras L."/>
            <person name="Hahn C."/>
            <person name="Garcia-Roger E.M."/>
            <person name="Carmona M.J."/>
            <person name="Serra M."/>
            <person name="Gomez A."/>
        </authorList>
    </citation>
    <scope>NUCLEOTIDE SEQUENCE [LARGE SCALE GENOMIC DNA]</scope>
    <source>
        <strain evidence="7">HYR1</strain>
    </source>
</reference>
<dbReference type="AlphaFoldDB" id="A0A3M7S2L6"/>
<feature type="transmembrane region" description="Helical" evidence="5">
    <location>
        <begin position="284"/>
        <end position="304"/>
    </location>
</feature>
<keyword evidence="2 5" id="KW-0812">Transmembrane</keyword>
<organism evidence="7 8">
    <name type="scientific">Brachionus plicatilis</name>
    <name type="common">Marine rotifer</name>
    <name type="synonym">Brachionus muelleri</name>
    <dbReference type="NCBI Taxonomy" id="10195"/>
    <lineage>
        <taxon>Eukaryota</taxon>
        <taxon>Metazoa</taxon>
        <taxon>Spiralia</taxon>
        <taxon>Gnathifera</taxon>
        <taxon>Rotifera</taxon>
        <taxon>Eurotatoria</taxon>
        <taxon>Monogononta</taxon>
        <taxon>Pseudotrocha</taxon>
        <taxon>Ploima</taxon>
        <taxon>Brachionidae</taxon>
        <taxon>Brachionus</taxon>
    </lineage>
</organism>
<feature type="transmembrane region" description="Helical" evidence="5">
    <location>
        <begin position="61"/>
        <end position="81"/>
    </location>
</feature>
<comment type="subcellular location">
    <subcellularLocation>
        <location evidence="1">Membrane</location>
    </subcellularLocation>
</comment>
<dbReference type="Gene3D" id="1.20.1070.10">
    <property type="entry name" value="Rhodopsin 7-helix transmembrane proteins"/>
    <property type="match status" value="1"/>
</dbReference>
<dbReference type="SUPFAM" id="SSF81321">
    <property type="entry name" value="Family A G protein-coupled receptor-like"/>
    <property type="match status" value="1"/>
</dbReference>
<name>A0A3M7S2L6_BRAPC</name>
<sequence length="373" mass="43919">MLNLTELSNESTCELSNSYYKFEAYSYLFVMCPLAMIGIVLNLISLQVFRDKSFNTVTFKYLRLITLTDFFICIIIIPYCITSYTQPFNKYDLFIRQLYLAYFYIPGANFAINLSMLLNLLVTVERLISVGWPTHKYKLFKPSRYYLSCFIVLFIAIVSNIANFMLYEIQLCTSVMTRSFTTENWWAVYSLVREVLTRILPIVLLIIFNIILICIVKSSRRRMKESINVSHSNGSNNRLEKRIWLMNCVKKAKSKKKLSNESEDHSKQLLRIPGAKRNRQENQLTWMTIFVAILYSTSSIPMVFAYPGLIFKAEQTQTKWYKMYAVLVNILELLQCSFRFLIYYCFTTKFRQVFHVMYGLERKKKSAQTTTVE</sequence>
<dbReference type="Proteomes" id="UP000276133">
    <property type="component" value="Unassembled WGS sequence"/>
</dbReference>
<feature type="transmembrane region" description="Helical" evidence="5">
    <location>
        <begin position="145"/>
        <end position="167"/>
    </location>
</feature>
<evidence type="ECO:0000256" key="4">
    <source>
        <dbReference type="ARBA" id="ARBA00023136"/>
    </source>
</evidence>
<dbReference type="InterPro" id="IPR052954">
    <property type="entry name" value="GPCR-Ligand_Int"/>
</dbReference>
<dbReference type="PANTHER" id="PTHR46641">
    <property type="entry name" value="FMRFAMIDE RECEPTOR-RELATED"/>
    <property type="match status" value="1"/>
</dbReference>
<dbReference type="InterPro" id="IPR017452">
    <property type="entry name" value="GPCR_Rhodpsn_7TM"/>
</dbReference>
<feature type="domain" description="G-protein coupled receptors family 1 profile" evidence="6">
    <location>
        <begin position="38"/>
        <end position="343"/>
    </location>
</feature>
<accession>A0A3M7S2L6</accession>
<dbReference type="STRING" id="10195.A0A3M7S2L6"/>
<feature type="transmembrane region" description="Helical" evidence="5">
    <location>
        <begin position="195"/>
        <end position="216"/>
    </location>
</feature>
<gene>
    <name evidence="7" type="ORF">BpHYR1_048058</name>
</gene>
<dbReference type="PROSITE" id="PS50262">
    <property type="entry name" value="G_PROTEIN_RECEP_F1_2"/>
    <property type="match status" value="1"/>
</dbReference>
<dbReference type="EMBL" id="REGN01002155">
    <property type="protein sequence ID" value="RNA29899.1"/>
    <property type="molecule type" value="Genomic_DNA"/>
</dbReference>
<keyword evidence="3 5" id="KW-1133">Transmembrane helix</keyword>
<dbReference type="InterPro" id="IPR000276">
    <property type="entry name" value="GPCR_Rhodpsn"/>
</dbReference>
<feature type="transmembrane region" description="Helical" evidence="5">
    <location>
        <begin position="324"/>
        <end position="346"/>
    </location>
</feature>
<feature type="transmembrane region" description="Helical" evidence="5">
    <location>
        <begin position="24"/>
        <end position="49"/>
    </location>
</feature>
<dbReference type="GO" id="GO:0004930">
    <property type="term" value="F:G protein-coupled receptor activity"/>
    <property type="evidence" value="ECO:0007669"/>
    <property type="project" value="InterPro"/>
</dbReference>
<feature type="transmembrane region" description="Helical" evidence="5">
    <location>
        <begin position="101"/>
        <end position="124"/>
    </location>
</feature>
<evidence type="ECO:0000259" key="6">
    <source>
        <dbReference type="PROSITE" id="PS50262"/>
    </source>
</evidence>
<dbReference type="Pfam" id="PF00001">
    <property type="entry name" value="7tm_1"/>
    <property type="match status" value="1"/>
</dbReference>
<evidence type="ECO:0000313" key="8">
    <source>
        <dbReference type="Proteomes" id="UP000276133"/>
    </source>
</evidence>
<dbReference type="GO" id="GO:0016020">
    <property type="term" value="C:membrane"/>
    <property type="evidence" value="ECO:0007669"/>
    <property type="project" value="UniProtKB-SubCell"/>
</dbReference>
<keyword evidence="8" id="KW-1185">Reference proteome</keyword>
<evidence type="ECO:0000256" key="5">
    <source>
        <dbReference type="SAM" id="Phobius"/>
    </source>
</evidence>
<keyword evidence="4 5" id="KW-0472">Membrane</keyword>
<evidence type="ECO:0000256" key="1">
    <source>
        <dbReference type="ARBA" id="ARBA00004370"/>
    </source>
</evidence>
<keyword evidence="7" id="KW-0675">Receptor</keyword>
<dbReference type="PANTHER" id="PTHR46641:SF2">
    <property type="entry name" value="FMRFAMIDE RECEPTOR"/>
    <property type="match status" value="1"/>
</dbReference>
<comment type="caution">
    <text evidence="7">The sequence shown here is derived from an EMBL/GenBank/DDBJ whole genome shotgun (WGS) entry which is preliminary data.</text>
</comment>
<evidence type="ECO:0000256" key="3">
    <source>
        <dbReference type="ARBA" id="ARBA00022989"/>
    </source>
</evidence>
<evidence type="ECO:0000256" key="2">
    <source>
        <dbReference type="ARBA" id="ARBA00022692"/>
    </source>
</evidence>
<evidence type="ECO:0000313" key="7">
    <source>
        <dbReference type="EMBL" id="RNA29899.1"/>
    </source>
</evidence>